<reference evidence="2" key="1">
    <citation type="submission" date="2022-11" db="UniProtKB">
        <authorList>
            <consortium name="WormBaseParasite"/>
        </authorList>
    </citation>
    <scope>IDENTIFICATION</scope>
</reference>
<name>A0A914S6S5_PAREQ</name>
<dbReference type="AlphaFoldDB" id="A0A914S6S5"/>
<evidence type="ECO:0000313" key="2">
    <source>
        <dbReference type="WBParaSite" id="PEQ_0001405201-mRNA-1"/>
    </source>
</evidence>
<evidence type="ECO:0000313" key="1">
    <source>
        <dbReference type="Proteomes" id="UP000887564"/>
    </source>
</evidence>
<protein>
    <submittedName>
        <fullName evidence="2">Uncharacterized protein</fullName>
    </submittedName>
</protein>
<sequence length="170" mass="18543">MPRPDNRGTFPLGALTANKAFSEENGSLPSQIPAPPQISQRSCSTCFRAAPSCCRFSACWLIYFCGPRRLLEGCSSPFAGRPGIASTSELKPQCWGDCSERASKTAGVIFSTAIWSVRCFNEQTCNPCMEMPEIMPRVWLKGTVEPLASSVNSLQSCMIIILNDERANVP</sequence>
<dbReference type="WBParaSite" id="PEQ_0001405201-mRNA-1">
    <property type="protein sequence ID" value="PEQ_0001405201-mRNA-1"/>
    <property type="gene ID" value="PEQ_0001405201"/>
</dbReference>
<accession>A0A914S6S5</accession>
<organism evidence="1 2">
    <name type="scientific">Parascaris equorum</name>
    <name type="common">Equine roundworm</name>
    <dbReference type="NCBI Taxonomy" id="6256"/>
    <lineage>
        <taxon>Eukaryota</taxon>
        <taxon>Metazoa</taxon>
        <taxon>Ecdysozoa</taxon>
        <taxon>Nematoda</taxon>
        <taxon>Chromadorea</taxon>
        <taxon>Rhabditida</taxon>
        <taxon>Spirurina</taxon>
        <taxon>Ascaridomorpha</taxon>
        <taxon>Ascaridoidea</taxon>
        <taxon>Ascarididae</taxon>
        <taxon>Parascaris</taxon>
    </lineage>
</organism>
<dbReference type="Proteomes" id="UP000887564">
    <property type="component" value="Unplaced"/>
</dbReference>
<proteinExistence type="predicted"/>
<keyword evidence="1" id="KW-1185">Reference proteome</keyword>